<feature type="transmembrane region" description="Helical" evidence="7">
    <location>
        <begin position="50"/>
        <end position="71"/>
    </location>
</feature>
<evidence type="ECO:0000256" key="6">
    <source>
        <dbReference type="SAM" id="MobiDB-lite"/>
    </source>
</evidence>
<evidence type="ECO:0000256" key="2">
    <source>
        <dbReference type="ARBA" id="ARBA00007524"/>
    </source>
</evidence>
<reference evidence="13" key="1">
    <citation type="journal article" date="2014" name="PLoS ONE">
        <title>Transcriptome-Based Identification of ABC Transporters in the Western Tarnished Plant Bug Lygus hesperus.</title>
        <authorList>
            <person name="Hull J.J."/>
            <person name="Chaney K."/>
            <person name="Geib S.M."/>
            <person name="Fabrick J.A."/>
            <person name="Brent C.S."/>
            <person name="Walsh D."/>
            <person name="Lavine L.C."/>
        </authorList>
    </citation>
    <scope>NUCLEOTIDE SEQUENCE</scope>
</reference>
<evidence type="ECO:0000256" key="5">
    <source>
        <dbReference type="ARBA" id="ARBA00023136"/>
    </source>
</evidence>
<dbReference type="EMBL" id="GBHO01006842">
    <property type="protein sequence ID" value="JAG36762.1"/>
    <property type="molecule type" value="Transcribed_RNA"/>
</dbReference>
<feature type="transmembrane region" description="Helical" evidence="7">
    <location>
        <begin position="148"/>
        <end position="173"/>
    </location>
</feature>
<evidence type="ECO:0000313" key="12">
    <source>
        <dbReference type="EMBL" id="JAG36766.1"/>
    </source>
</evidence>
<dbReference type="PANTHER" id="PTHR10057:SF0">
    <property type="entry name" value="TRANSLOCATOR PROTEIN"/>
    <property type="match status" value="1"/>
</dbReference>
<gene>
    <name evidence="13" type="primary">Tspo_10</name>
    <name evidence="12" type="synonym">Tspo_24</name>
    <name evidence="11" type="synonym">Tspo_29</name>
    <name evidence="8" type="synonym">Tspo_31</name>
    <name evidence="10" type="synonym">Tspo_32</name>
    <name evidence="9" type="synonym">Tspo_9</name>
    <name evidence="12" type="ORF">CM83_69018</name>
    <name evidence="11" type="ORF">CM83_69020</name>
    <name evidence="8" type="ORF">CM83_69024</name>
    <name evidence="10" type="ORF">CM83_69029</name>
    <name evidence="9" type="ORF">CM83_69031</name>
    <name evidence="13" type="ORF">CM83_69033</name>
</gene>
<dbReference type="Gene3D" id="1.20.1260.100">
    <property type="entry name" value="TspO/MBR protein"/>
    <property type="match status" value="1"/>
</dbReference>
<dbReference type="GO" id="GO:0033013">
    <property type="term" value="P:tetrapyrrole metabolic process"/>
    <property type="evidence" value="ECO:0007669"/>
    <property type="project" value="UniProtKB-ARBA"/>
</dbReference>
<feature type="transmembrane region" description="Helical" evidence="7">
    <location>
        <begin position="180"/>
        <end position="198"/>
    </location>
</feature>
<comment type="subcellular location">
    <subcellularLocation>
        <location evidence="1">Membrane</location>
        <topology evidence="1">Multi-pass membrane protein</topology>
    </subcellularLocation>
</comment>
<evidence type="ECO:0000313" key="11">
    <source>
        <dbReference type="EMBL" id="JAG36762.1"/>
    </source>
</evidence>
<organism evidence="13">
    <name type="scientific">Lygus hesperus</name>
    <name type="common">Western plant bug</name>
    <dbReference type="NCBI Taxonomy" id="30085"/>
    <lineage>
        <taxon>Eukaryota</taxon>
        <taxon>Metazoa</taxon>
        <taxon>Ecdysozoa</taxon>
        <taxon>Arthropoda</taxon>
        <taxon>Hexapoda</taxon>
        <taxon>Insecta</taxon>
        <taxon>Pterygota</taxon>
        <taxon>Neoptera</taxon>
        <taxon>Paraneoptera</taxon>
        <taxon>Hemiptera</taxon>
        <taxon>Heteroptera</taxon>
        <taxon>Panheteroptera</taxon>
        <taxon>Cimicomorpha</taxon>
        <taxon>Miridae</taxon>
        <taxon>Mirini</taxon>
        <taxon>Lygus</taxon>
    </lineage>
</organism>
<dbReference type="GO" id="GO:0016020">
    <property type="term" value="C:membrane"/>
    <property type="evidence" value="ECO:0007669"/>
    <property type="project" value="UniProtKB-SubCell"/>
</dbReference>
<reference evidence="13" key="2">
    <citation type="submission" date="2014-07" db="EMBL/GenBank/DDBJ databases">
        <authorList>
            <person name="Hull J."/>
        </authorList>
    </citation>
    <scope>NUCLEOTIDE SEQUENCE</scope>
</reference>
<dbReference type="EMBL" id="GBHO01040790">
    <property type="protein sequence ID" value="JAG02814.1"/>
    <property type="molecule type" value="Transcribed_RNA"/>
</dbReference>
<protein>
    <submittedName>
        <fullName evidence="13">Translocator protein</fullName>
    </submittedName>
</protein>
<dbReference type="InterPro" id="IPR004307">
    <property type="entry name" value="TspO_MBR"/>
</dbReference>
<evidence type="ECO:0000256" key="7">
    <source>
        <dbReference type="SAM" id="Phobius"/>
    </source>
</evidence>
<dbReference type="EMBL" id="GBHO01006838">
    <property type="protein sequence ID" value="JAG36766.1"/>
    <property type="molecule type" value="Transcribed_RNA"/>
</dbReference>
<dbReference type="CDD" id="cd15904">
    <property type="entry name" value="TSPO_MBR"/>
    <property type="match status" value="1"/>
</dbReference>
<evidence type="ECO:0000313" key="8">
    <source>
        <dbReference type="EMBL" id="JAG02814.1"/>
    </source>
</evidence>
<evidence type="ECO:0000313" key="9">
    <source>
        <dbReference type="EMBL" id="JAG07217.1"/>
    </source>
</evidence>
<dbReference type="PIRSF" id="PIRSF005859">
    <property type="entry name" value="PBR"/>
    <property type="match status" value="1"/>
</dbReference>
<evidence type="ECO:0000256" key="1">
    <source>
        <dbReference type="ARBA" id="ARBA00004141"/>
    </source>
</evidence>
<evidence type="ECO:0000256" key="4">
    <source>
        <dbReference type="ARBA" id="ARBA00022989"/>
    </source>
</evidence>
<dbReference type="AlphaFoldDB" id="A0A0A9Z3T6"/>
<evidence type="ECO:0000313" key="13">
    <source>
        <dbReference type="EMBL" id="JAG39937.1"/>
    </source>
</evidence>
<dbReference type="EMBL" id="GBHO01032304">
    <property type="protein sequence ID" value="JAG11300.1"/>
    <property type="molecule type" value="Transcribed_RNA"/>
</dbReference>
<dbReference type="InterPro" id="IPR038330">
    <property type="entry name" value="TspO/MBR-related_sf"/>
</dbReference>
<evidence type="ECO:0000256" key="3">
    <source>
        <dbReference type="ARBA" id="ARBA00022692"/>
    </source>
</evidence>
<evidence type="ECO:0000313" key="14">
    <source>
        <dbReference type="EMBL" id="JAG58830.1"/>
    </source>
</evidence>
<feature type="transmembrane region" description="Helical" evidence="7">
    <location>
        <begin position="7"/>
        <end position="30"/>
    </location>
</feature>
<feature type="region of interest" description="Disordered" evidence="6">
    <location>
        <begin position="84"/>
        <end position="105"/>
    </location>
</feature>
<comment type="similarity">
    <text evidence="2">Belongs to the TspO/BZRP family.</text>
</comment>
<dbReference type="Pfam" id="PF03073">
    <property type="entry name" value="TspO_MBR"/>
    <property type="match status" value="1"/>
</dbReference>
<reference evidence="14" key="3">
    <citation type="submission" date="2014-09" db="EMBL/GenBank/DDBJ databases">
        <authorList>
            <person name="Magalhaes I.L.F."/>
            <person name="Oliveira U."/>
            <person name="Santos F.R."/>
            <person name="Vidigal T.H.D.A."/>
            <person name="Brescovit A.D."/>
            <person name="Santos A.J."/>
        </authorList>
    </citation>
    <scope>NUCLEOTIDE SEQUENCE</scope>
</reference>
<accession>A0A0A9Z3T6</accession>
<name>A0A0A9Z3T6_LYGHE</name>
<keyword evidence="4 7" id="KW-1133">Transmembrane helix</keyword>
<dbReference type="EMBL" id="GBHO01036387">
    <property type="protein sequence ID" value="JAG07217.1"/>
    <property type="molecule type" value="Transcribed_RNA"/>
</dbReference>
<keyword evidence="5 7" id="KW-0472">Membrane</keyword>
<feature type="transmembrane region" description="Helical" evidence="7">
    <location>
        <begin position="123"/>
        <end position="142"/>
    </location>
</feature>
<proteinExistence type="inferred from homology"/>
<sequence>MVCGEMKFTWLCFALIVLPNLGGWIGGIAVSRNRDWYNKLNQPAIAPPGWVYGPVWTILYCLMGFASYLVWEERKSLLGRQRASVPPESQEPESHELQSNNEAKTKRQNSGIGLVDFIRRKSWIPLTIYFLQLLLNWIWTWIFFEAKILLLALVEICLLDVAVAGCLVCFGIVRLTAGALLVPYMAWLILATYLNFYAHNNN</sequence>
<keyword evidence="3 7" id="KW-0812">Transmembrane</keyword>
<dbReference type="EMBL" id="GBRD01006991">
    <property type="protein sequence ID" value="JAG58830.1"/>
    <property type="molecule type" value="Transcribed_RNA"/>
</dbReference>
<dbReference type="PANTHER" id="PTHR10057">
    <property type="entry name" value="PERIPHERAL-TYPE BENZODIAZEPINE RECEPTOR"/>
    <property type="match status" value="1"/>
</dbReference>
<dbReference type="EMBL" id="GBHO01003667">
    <property type="protein sequence ID" value="JAG39937.1"/>
    <property type="molecule type" value="Transcribed_RNA"/>
</dbReference>
<evidence type="ECO:0000313" key="10">
    <source>
        <dbReference type="EMBL" id="JAG11300.1"/>
    </source>
</evidence>